<sequence>MHIVIAPDSFKESLSAAEVTEIIHSAFLTKFPRATYSLLPLADGGEGTVDAILYSQPGQKIDIEVLDPLEQKIRATFALIDEGQTALIEIAAASGLPLLKTEQRDAKITTSYGTGQLIKAALDSGVSKIILGLGGSATNDSGAGILEALGARLLDKHGNTLPKGGIKLADFDTLELSNIDPRLKEIEFIVACDVQNPLCGANGASHIFGKQKGASFEERVLLDAALHNFATKTEFINPSITFEHASMGAAGGAPYGLSRIVPQLKIVNGIDFILKELGYDEVIKQADLVITGEGRMDNQTLSGKTPLGVAKLAKDNGIPVIGICGILGDEVEKLDDYFAVVFPILRSLKPLEKVLAEAKFNLYNTASAIASLLKISDKLR</sequence>
<dbReference type="RefSeq" id="WP_385875592.1">
    <property type="nucleotide sequence ID" value="NZ_JBHLXE010000013.1"/>
</dbReference>
<keyword evidence="3 4" id="KW-0418">Kinase</keyword>
<evidence type="ECO:0000256" key="1">
    <source>
        <dbReference type="ARBA" id="ARBA00006284"/>
    </source>
</evidence>
<dbReference type="NCBIfam" id="TIGR00045">
    <property type="entry name" value="glycerate kinase"/>
    <property type="match status" value="1"/>
</dbReference>
<dbReference type="Proteomes" id="UP001589758">
    <property type="component" value="Unassembled WGS sequence"/>
</dbReference>
<evidence type="ECO:0000313" key="6">
    <source>
        <dbReference type="Proteomes" id="UP001589758"/>
    </source>
</evidence>
<dbReference type="PIRSF" id="PIRSF006078">
    <property type="entry name" value="GlxK"/>
    <property type="match status" value="1"/>
</dbReference>
<proteinExistence type="inferred from homology"/>
<accession>A0ABV6C6Z0</accession>
<dbReference type="InterPro" id="IPR004381">
    <property type="entry name" value="Glycerate_kinase"/>
</dbReference>
<evidence type="ECO:0000256" key="3">
    <source>
        <dbReference type="ARBA" id="ARBA00022777"/>
    </source>
</evidence>
<evidence type="ECO:0000256" key="4">
    <source>
        <dbReference type="PIRNR" id="PIRNR006078"/>
    </source>
</evidence>
<dbReference type="Gene3D" id="3.40.50.10350">
    <property type="entry name" value="Glycerate kinase, domain 1"/>
    <property type="match status" value="1"/>
</dbReference>
<dbReference type="SUPFAM" id="SSF110738">
    <property type="entry name" value="Glycerate kinase I"/>
    <property type="match status" value="1"/>
</dbReference>
<evidence type="ECO:0000256" key="2">
    <source>
        <dbReference type="ARBA" id="ARBA00022679"/>
    </source>
</evidence>
<reference evidence="5 6" key="1">
    <citation type="submission" date="2024-09" db="EMBL/GenBank/DDBJ databases">
        <authorList>
            <person name="Sun Q."/>
            <person name="Mori K."/>
        </authorList>
    </citation>
    <scope>NUCLEOTIDE SEQUENCE [LARGE SCALE GENOMIC DNA]</scope>
    <source>
        <strain evidence="5 6">CCM 8545</strain>
    </source>
</reference>
<name>A0ABV6C6Z0_9GAMM</name>
<protein>
    <submittedName>
        <fullName evidence="5">Glycerate kinase</fullName>
    </submittedName>
</protein>
<comment type="similarity">
    <text evidence="1 4">Belongs to the glycerate kinase type-1 family.</text>
</comment>
<dbReference type="Gene3D" id="3.90.1510.10">
    <property type="entry name" value="Glycerate kinase, domain 2"/>
    <property type="match status" value="1"/>
</dbReference>
<keyword evidence="6" id="KW-1185">Reference proteome</keyword>
<gene>
    <name evidence="5" type="ORF">ACFFIT_01095</name>
</gene>
<dbReference type="PANTHER" id="PTHR21599">
    <property type="entry name" value="GLYCERATE KINASE"/>
    <property type="match status" value="1"/>
</dbReference>
<dbReference type="GO" id="GO:0016301">
    <property type="term" value="F:kinase activity"/>
    <property type="evidence" value="ECO:0007669"/>
    <property type="project" value="UniProtKB-KW"/>
</dbReference>
<keyword evidence="2 4" id="KW-0808">Transferase</keyword>
<evidence type="ECO:0000313" key="5">
    <source>
        <dbReference type="EMBL" id="MFC0178710.1"/>
    </source>
</evidence>
<dbReference type="EMBL" id="JBHLXE010000013">
    <property type="protein sequence ID" value="MFC0178710.1"/>
    <property type="molecule type" value="Genomic_DNA"/>
</dbReference>
<dbReference type="InterPro" id="IPR036129">
    <property type="entry name" value="Glycerate_kinase_sf"/>
</dbReference>
<dbReference type="Pfam" id="PF02595">
    <property type="entry name" value="Gly_kinase"/>
    <property type="match status" value="1"/>
</dbReference>
<comment type="caution">
    <text evidence="5">The sequence shown here is derived from an EMBL/GenBank/DDBJ whole genome shotgun (WGS) entry which is preliminary data.</text>
</comment>
<dbReference type="InterPro" id="IPR018197">
    <property type="entry name" value="Glycerate_kinase_RE-like"/>
</dbReference>
<organism evidence="5 6">
    <name type="scientific">Thorsellia kenyensis</name>
    <dbReference type="NCBI Taxonomy" id="1549888"/>
    <lineage>
        <taxon>Bacteria</taxon>
        <taxon>Pseudomonadati</taxon>
        <taxon>Pseudomonadota</taxon>
        <taxon>Gammaproteobacteria</taxon>
        <taxon>Enterobacterales</taxon>
        <taxon>Thorselliaceae</taxon>
        <taxon>Thorsellia</taxon>
    </lineage>
</organism>
<dbReference type="InterPro" id="IPR018193">
    <property type="entry name" value="Glyc_kinase_flavodox-like_fold"/>
</dbReference>
<dbReference type="PANTHER" id="PTHR21599:SF0">
    <property type="entry name" value="GLYCERATE KINASE"/>
    <property type="match status" value="1"/>
</dbReference>